<comment type="caution">
    <text evidence="2">The sequence shown here is derived from an EMBL/GenBank/DDBJ whole genome shotgun (WGS) entry which is preliminary data.</text>
</comment>
<gene>
    <name evidence="2" type="ORF">Pfra01_002742900</name>
</gene>
<reference evidence="2" key="1">
    <citation type="submission" date="2023-04" db="EMBL/GenBank/DDBJ databases">
        <title>Phytophthora fragariaefolia NBRC 109709.</title>
        <authorList>
            <person name="Ichikawa N."/>
            <person name="Sato H."/>
            <person name="Tonouchi N."/>
        </authorList>
    </citation>
    <scope>NUCLEOTIDE SEQUENCE</scope>
    <source>
        <strain evidence="2">NBRC 109709</strain>
    </source>
</reference>
<proteinExistence type="predicted"/>
<sequence>MYRRPRARELAADQSNKNSTKPREFLDAIPDPHPVSSNGRRMDQSIDGVYQEVPPPCGMEPALNWIKDPNLSVIYSPIFRPKILVLCLSPKRFEVYRIVVVLGVSSIHKVQIILASS</sequence>
<feature type="region of interest" description="Disordered" evidence="1">
    <location>
        <begin position="1"/>
        <end position="42"/>
    </location>
</feature>
<accession>A0A9W7D7N9</accession>
<dbReference type="Proteomes" id="UP001165121">
    <property type="component" value="Unassembled WGS sequence"/>
</dbReference>
<protein>
    <submittedName>
        <fullName evidence="2">Unnamed protein product</fullName>
    </submittedName>
</protein>
<organism evidence="2 3">
    <name type="scientific">Phytophthora fragariaefolia</name>
    <dbReference type="NCBI Taxonomy" id="1490495"/>
    <lineage>
        <taxon>Eukaryota</taxon>
        <taxon>Sar</taxon>
        <taxon>Stramenopiles</taxon>
        <taxon>Oomycota</taxon>
        <taxon>Peronosporomycetes</taxon>
        <taxon>Peronosporales</taxon>
        <taxon>Peronosporaceae</taxon>
        <taxon>Phytophthora</taxon>
    </lineage>
</organism>
<dbReference type="EMBL" id="BSXT01006709">
    <property type="protein sequence ID" value="GMF62868.1"/>
    <property type="molecule type" value="Genomic_DNA"/>
</dbReference>
<keyword evidence="3" id="KW-1185">Reference proteome</keyword>
<evidence type="ECO:0000313" key="3">
    <source>
        <dbReference type="Proteomes" id="UP001165121"/>
    </source>
</evidence>
<dbReference type="AlphaFoldDB" id="A0A9W7D7N9"/>
<evidence type="ECO:0000313" key="2">
    <source>
        <dbReference type="EMBL" id="GMF62868.1"/>
    </source>
</evidence>
<name>A0A9W7D7N9_9STRA</name>
<evidence type="ECO:0000256" key="1">
    <source>
        <dbReference type="SAM" id="MobiDB-lite"/>
    </source>
</evidence>